<dbReference type="GeneID" id="73469261"/>
<organism evidence="2 3">
    <name type="scientific">[Candida] subhashii</name>
    <dbReference type="NCBI Taxonomy" id="561895"/>
    <lineage>
        <taxon>Eukaryota</taxon>
        <taxon>Fungi</taxon>
        <taxon>Dikarya</taxon>
        <taxon>Ascomycota</taxon>
        <taxon>Saccharomycotina</taxon>
        <taxon>Pichiomycetes</taxon>
        <taxon>Debaryomycetaceae</taxon>
        <taxon>Spathaspora</taxon>
    </lineage>
</organism>
<dbReference type="AlphaFoldDB" id="A0A8J5UQ93"/>
<dbReference type="Pfam" id="PF05057">
    <property type="entry name" value="DUF676"/>
    <property type="match status" value="1"/>
</dbReference>
<keyword evidence="3" id="KW-1185">Reference proteome</keyword>
<sequence length="350" mass="40176">MMNRNWRRNLSIATRHLQKNEPVLSNSSPTIITTNQFIREEYQPPKHPVVLCHGFSGFDRLALIPKLDYSLLGKKESEVNKEILQNSNALLEFEYWRGVQVVLEELGTKVFIGKVPAFGNIKSRAINLDHFITKQCHVLQNKNQSKEPIKVNLVSHSMGGLDSRYLISKIHNNNKIYKVMSLTTISTPHHGSECADFVVDLIGNNPILKAICPTSIFEMTTENMKSFNSKVLDDPSVQYFSYGARFNPRWYNLFNFTWLITKYQIQSKQKRVGSNQQLSDVFDNDGLVTVRSSMWGKYMGTFDEVDHLDLINWTNQARDAFDRVMFGRKPSFNAIALYLDICNNLAKQGL</sequence>
<dbReference type="InterPro" id="IPR007751">
    <property type="entry name" value="DUF676_lipase-like"/>
</dbReference>
<gene>
    <name evidence="2" type="ORF">J8A68_002460</name>
</gene>
<evidence type="ECO:0000313" key="2">
    <source>
        <dbReference type="EMBL" id="KAG7664022.1"/>
    </source>
</evidence>
<proteinExistence type="predicted"/>
<dbReference type="RefSeq" id="XP_049264254.1">
    <property type="nucleotide sequence ID" value="XM_049406213.1"/>
</dbReference>
<dbReference type="PANTHER" id="PTHR11440">
    <property type="entry name" value="LECITHIN-CHOLESTEROL ACYLTRANSFERASE-RELATED"/>
    <property type="match status" value="1"/>
</dbReference>
<reference evidence="2 3" key="1">
    <citation type="journal article" date="2021" name="DNA Res.">
        <title>Genome analysis of Candida subhashii reveals its hybrid nature and dual mitochondrial genome conformations.</title>
        <authorList>
            <person name="Mixao V."/>
            <person name="Hegedusova E."/>
            <person name="Saus E."/>
            <person name="Pryszcz L.P."/>
            <person name="Cillingova A."/>
            <person name="Nosek J."/>
            <person name="Gabaldon T."/>
        </authorList>
    </citation>
    <scope>NUCLEOTIDE SEQUENCE [LARGE SCALE GENOMIC DNA]</scope>
    <source>
        <strain evidence="2 3">CBS 10753</strain>
    </source>
</reference>
<comment type="caution">
    <text evidence="2">The sequence shown here is derived from an EMBL/GenBank/DDBJ whole genome shotgun (WGS) entry which is preliminary data.</text>
</comment>
<protein>
    <submittedName>
        <fullName evidence="2">TGL2</fullName>
    </submittedName>
</protein>
<feature type="domain" description="DUF676" evidence="1">
    <location>
        <begin position="139"/>
        <end position="214"/>
    </location>
</feature>
<dbReference type="Proteomes" id="UP000694255">
    <property type="component" value="Unassembled WGS sequence"/>
</dbReference>
<name>A0A8J5UQ93_9ASCO</name>
<evidence type="ECO:0000313" key="3">
    <source>
        <dbReference type="Proteomes" id="UP000694255"/>
    </source>
</evidence>
<dbReference type="OrthoDB" id="5592486at2759"/>
<accession>A0A8J5UQ93</accession>
<dbReference type="EMBL" id="JAGSYN010000110">
    <property type="protein sequence ID" value="KAG7664022.1"/>
    <property type="molecule type" value="Genomic_DNA"/>
</dbReference>
<evidence type="ECO:0000259" key="1">
    <source>
        <dbReference type="Pfam" id="PF05057"/>
    </source>
</evidence>